<dbReference type="OrthoDB" id="2958217at2759"/>
<dbReference type="PANTHER" id="PTHR33112:SF12">
    <property type="entry name" value="HETEROKARYON INCOMPATIBILITY DOMAIN-CONTAINING PROTEIN"/>
    <property type="match status" value="1"/>
</dbReference>
<protein>
    <submittedName>
        <fullName evidence="2">HET-domain-containing protein</fullName>
    </submittedName>
</protein>
<accession>A0A6A6I9J5</accession>
<evidence type="ECO:0000259" key="1">
    <source>
        <dbReference type="Pfam" id="PF06985"/>
    </source>
</evidence>
<keyword evidence="3" id="KW-1185">Reference proteome</keyword>
<name>A0A6A6I9J5_9PLEO</name>
<dbReference type="GeneID" id="54582924"/>
<sequence>MSGFSSGPLRPPWQQSYRVEPFGFRSLAIDPTNQRIVLDLSGLMTGILGVDPSQPIPRAEFEALHARLEQESVDKAKADGKHPNPKLCYMCRRVKPLAPLDASATGSPRFKWNPQPVVLPFGNWSQLRLRQHCSICRLVLSLIITDHDRNNLHPRLAAIDHEIQGVSLHLGETQSSGESVVRVEYGMRHVGELRIVTKNNYTTALRQGWEAKDQNHNFEGFTRRIDAEDSLFSEQVNFELPKSWLNDCALNHGDSCNSNHQRGKRYEEDIPLVLIDVRENCLVTATTSAKYFALSYVWGSVDMSMTLLSNYESRCQKGGLDQHFPNTIADALTLVRALDERYLWIDALCIVQDDTENKMRDLAHMDVIYLRAFATIVALEGSSANAGLPGVMPGTRSPQQVETLVVDAGSKDLDFSSDTDVESAEETRREQATLLLAATPPPLHLALDTSSWDTRGWTFQERMLSRRCLYFTNRSIYFRCGLDRPVLSEGGINDRVQLIHGFSDDPNAPMRTTTSLDNPLAELYYRDISHFNPESRLVMTFYVYRELVEKYTIRKLTYESDIINAFMGIFGALNVAFESDIFCGMPATALDLALLWTPAGRRPRRKKVRIPLEQDIEHRPFLGRSIPTNRGTHEVVWGPTEVQEFDESVDRQFPSWSWVGWVGAAEYRFFAEVAPYEPLPIPLIEEYAINLDGKELQIVSGRKDQVVASLMTLDIAASMANLGLNDREGDDELVTSPSLPNVLQFVASTLPLTAFTISTQREYISAKGHVHSSSRQEVRYVLDHRGNRCGLWWEQAGYVYVGRGVSPAAESKMMLVAISGYGPDEPAGRTGPSRAEGEIELFDERVYPASGLGSGLVNVLAVDLDMGHDFGERITVARIHYRAWKEAGPVMRMVRLA</sequence>
<dbReference type="InterPro" id="IPR010730">
    <property type="entry name" value="HET"/>
</dbReference>
<proteinExistence type="predicted"/>
<dbReference type="EMBL" id="ML987199">
    <property type="protein sequence ID" value="KAF2246193.1"/>
    <property type="molecule type" value="Genomic_DNA"/>
</dbReference>
<dbReference type="PANTHER" id="PTHR33112">
    <property type="entry name" value="DOMAIN PROTEIN, PUTATIVE-RELATED"/>
    <property type="match status" value="1"/>
</dbReference>
<dbReference type="Pfam" id="PF06985">
    <property type="entry name" value="HET"/>
    <property type="match status" value="1"/>
</dbReference>
<dbReference type="AlphaFoldDB" id="A0A6A6I9J5"/>
<organism evidence="2 3">
    <name type="scientific">Trematosphaeria pertusa</name>
    <dbReference type="NCBI Taxonomy" id="390896"/>
    <lineage>
        <taxon>Eukaryota</taxon>
        <taxon>Fungi</taxon>
        <taxon>Dikarya</taxon>
        <taxon>Ascomycota</taxon>
        <taxon>Pezizomycotina</taxon>
        <taxon>Dothideomycetes</taxon>
        <taxon>Pleosporomycetidae</taxon>
        <taxon>Pleosporales</taxon>
        <taxon>Massarineae</taxon>
        <taxon>Trematosphaeriaceae</taxon>
        <taxon>Trematosphaeria</taxon>
    </lineage>
</organism>
<feature type="domain" description="Heterokaryon incompatibility" evidence="1">
    <location>
        <begin position="291"/>
        <end position="461"/>
    </location>
</feature>
<evidence type="ECO:0000313" key="2">
    <source>
        <dbReference type="EMBL" id="KAF2246193.1"/>
    </source>
</evidence>
<dbReference type="Proteomes" id="UP000800094">
    <property type="component" value="Unassembled WGS sequence"/>
</dbReference>
<evidence type="ECO:0000313" key="3">
    <source>
        <dbReference type="Proteomes" id="UP000800094"/>
    </source>
</evidence>
<dbReference type="RefSeq" id="XP_033681197.1">
    <property type="nucleotide sequence ID" value="XM_033829594.1"/>
</dbReference>
<gene>
    <name evidence="2" type="ORF">BU26DRAFT_521658</name>
</gene>
<reference evidence="2" key="1">
    <citation type="journal article" date="2020" name="Stud. Mycol.">
        <title>101 Dothideomycetes genomes: a test case for predicting lifestyles and emergence of pathogens.</title>
        <authorList>
            <person name="Haridas S."/>
            <person name="Albert R."/>
            <person name="Binder M."/>
            <person name="Bloem J."/>
            <person name="Labutti K."/>
            <person name="Salamov A."/>
            <person name="Andreopoulos B."/>
            <person name="Baker S."/>
            <person name="Barry K."/>
            <person name="Bills G."/>
            <person name="Bluhm B."/>
            <person name="Cannon C."/>
            <person name="Castanera R."/>
            <person name="Culley D."/>
            <person name="Daum C."/>
            <person name="Ezra D."/>
            <person name="Gonzalez J."/>
            <person name="Henrissat B."/>
            <person name="Kuo A."/>
            <person name="Liang C."/>
            <person name="Lipzen A."/>
            <person name="Lutzoni F."/>
            <person name="Magnuson J."/>
            <person name="Mondo S."/>
            <person name="Nolan M."/>
            <person name="Ohm R."/>
            <person name="Pangilinan J."/>
            <person name="Park H.-J."/>
            <person name="Ramirez L."/>
            <person name="Alfaro M."/>
            <person name="Sun H."/>
            <person name="Tritt A."/>
            <person name="Yoshinaga Y."/>
            <person name="Zwiers L.-H."/>
            <person name="Turgeon B."/>
            <person name="Goodwin S."/>
            <person name="Spatafora J."/>
            <person name="Crous P."/>
            <person name="Grigoriev I."/>
        </authorList>
    </citation>
    <scope>NUCLEOTIDE SEQUENCE</scope>
    <source>
        <strain evidence="2">CBS 122368</strain>
    </source>
</reference>